<evidence type="ECO:0000256" key="2">
    <source>
        <dbReference type="ARBA" id="ARBA00012261"/>
    </source>
</evidence>
<dbReference type="GO" id="GO:0004479">
    <property type="term" value="F:methionyl-tRNA formyltransferase activity"/>
    <property type="evidence" value="ECO:0007669"/>
    <property type="project" value="UniProtKB-EC"/>
</dbReference>
<dbReference type="AlphaFoldDB" id="A0A6J6G7A7"/>
<gene>
    <name evidence="7" type="ORF">UFOPK1722_01841</name>
</gene>
<dbReference type="EC" id="2.1.2.9" evidence="2"/>
<comment type="similarity">
    <text evidence="1">Belongs to the Fmt family.</text>
</comment>
<dbReference type="Pfam" id="PF02911">
    <property type="entry name" value="Formyl_trans_C"/>
    <property type="match status" value="1"/>
</dbReference>
<evidence type="ECO:0000256" key="3">
    <source>
        <dbReference type="ARBA" id="ARBA00022679"/>
    </source>
</evidence>
<dbReference type="Gene3D" id="3.40.50.12230">
    <property type="match status" value="1"/>
</dbReference>
<dbReference type="Pfam" id="PF00551">
    <property type="entry name" value="Formyl_trans_N"/>
    <property type="match status" value="1"/>
</dbReference>
<dbReference type="CDD" id="cd08646">
    <property type="entry name" value="FMT_core_Met-tRNA-FMT_N"/>
    <property type="match status" value="1"/>
</dbReference>
<dbReference type="InterPro" id="IPR011034">
    <property type="entry name" value="Formyl_transferase-like_C_sf"/>
</dbReference>
<feature type="domain" description="Formyl transferase C-terminal" evidence="6">
    <location>
        <begin position="165"/>
        <end position="260"/>
    </location>
</feature>
<dbReference type="InterPro" id="IPR041711">
    <property type="entry name" value="Met-tRNA-FMT_N"/>
</dbReference>
<dbReference type="SUPFAM" id="SSF53328">
    <property type="entry name" value="Formyltransferase"/>
    <property type="match status" value="1"/>
</dbReference>
<evidence type="ECO:0000256" key="1">
    <source>
        <dbReference type="ARBA" id="ARBA00010699"/>
    </source>
</evidence>
<protein>
    <recommendedName>
        <fullName evidence="2">methionyl-tRNA formyltransferase</fullName>
        <ecNumber evidence="2">2.1.2.9</ecNumber>
    </recommendedName>
</protein>
<evidence type="ECO:0000313" key="7">
    <source>
        <dbReference type="EMBL" id="CAB4595044.1"/>
    </source>
</evidence>
<dbReference type="PANTHER" id="PTHR11138">
    <property type="entry name" value="METHIONYL-TRNA FORMYLTRANSFERASE"/>
    <property type="match status" value="1"/>
</dbReference>
<dbReference type="CDD" id="cd08704">
    <property type="entry name" value="Met_tRNA_FMT_C"/>
    <property type="match status" value="1"/>
</dbReference>
<accession>A0A6J6G7A7</accession>
<dbReference type="InterPro" id="IPR001555">
    <property type="entry name" value="GART_AS"/>
</dbReference>
<dbReference type="InterPro" id="IPR002376">
    <property type="entry name" value="Formyl_transf_N"/>
</dbReference>
<dbReference type="GO" id="GO:0005829">
    <property type="term" value="C:cytosol"/>
    <property type="evidence" value="ECO:0007669"/>
    <property type="project" value="TreeGrafter"/>
</dbReference>
<dbReference type="InterPro" id="IPR036477">
    <property type="entry name" value="Formyl_transf_N_sf"/>
</dbReference>
<dbReference type="InterPro" id="IPR044135">
    <property type="entry name" value="Met-tRNA-FMT_C"/>
</dbReference>
<dbReference type="SUPFAM" id="SSF50486">
    <property type="entry name" value="FMT C-terminal domain-like"/>
    <property type="match status" value="1"/>
</dbReference>
<sequence length="271" mass="29120">MVTRADKRRGRGSDLMPSPVKECAQRLGLTVGHAVDELLDLHRREPVDLGVVVAYGALVKPHVLRELPMVNIHVSLLPRWRGAAPIERALLAGDTETGVCIMQVEEGLDTGGVLATARMPIDERTTADDIRARLIADGTALLLRQLRDGLSVPVPQEGEPTHAAKIEPGELRIEWSRDAATISRLIRLGGAWTTHRGRRLKIHAADVRPSSPEFGSLDRGAIRTVDGHVVVGTADGVLVLRTVQAEGKNRMDAGAWANGAQLTSGEVLGDG</sequence>
<name>A0A6J6G7A7_9ZZZZ</name>
<proteinExistence type="inferred from homology"/>
<keyword evidence="3" id="KW-0808">Transferase</keyword>
<dbReference type="InterPro" id="IPR005793">
    <property type="entry name" value="Formyl_trans_C"/>
</dbReference>
<evidence type="ECO:0000259" key="6">
    <source>
        <dbReference type="Pfam" id="PF02911"/>
    </source>
</evidence>
<organism evidence="7">
    <name type="scientific">freshwater metagenome</name>
    <dbReference type="NCBI Taxonomy" id="449393"/>
    <lineage>
        <taxon>unclassified sequences</taxon>
        <taxon>metagenomes</taxon>
        <taxon>ecological metagenomes</taxon>
    </lineage>
</organism>
<evidence type="ECO:0000259" key="5">
    <source>
        <dbReference type="Pfam" id="PF00551"/>
    </source>
</evidence>
<keyword evidence="4" id="KW-0648">Protein biosynthesis</keyword>
<feature type="domain" description="Formyl transferase N-terminal" evidence="5">
    <location>
        <begin position="2"/>
        <end position="144"/>
    </location>
</feature>
<evidence type="ECO:0000256" key="4">
    <source>
        <dbReference type="ARBA" id="ARBA00022917"/>
    </source>
</evidence>
<dbReference type="EMBL" id="CAEZTS010000222">
    <property type="protein sequence ID" value="CAB4595044.1"/>
    <property type="molecule type" value="Genomic_DNA"/>
</dbReference>
<reference evidence="7" key="1">
    <citation type="submission" date="2020-05" db="EMBL/GenBank/DDBJ databases">
        <authorList>
            <person name="Chiriac C."/>
            <person name="Salcher M."/>
            <person name="Ghai R."/>
            <person name="Kavagutti S V."/>
        </authorList>
    </citation>
    <scope>NUCLEOTIDE SEQUENCE</scope>
</reference>
<dbReference type="PANTHER" id="PTHR11138:SF5">
    <property type="entry name" value="METHIONYL-TRNA FORMYLTRANSFERASE, MITOCHONDRIAL"/>
    <property type="match status" value="1"/>
</dbReference>
<dbReference type="PROSITE" id="PS00373">
    <property type="entry name" value="GART"/>
    <property type="match status" value="1"/>
</dbReference>